<evidence type="ECO:0000313" key="2">
    <source>
        <dbReference type="Proteomes" id="UP001196413"/>
    </source>
</evidence>
<reference evidence="1" key="1">
    <citation type="submission" date="2021-06" db="EMBL/GenBank/DDBJ databases">
        <title>Parelaphostrongylus tenuis whole genome reference sequence.</title>
        <authorList>
            <person name="Garwood T.J."/>
            <person name="Larsen P.A."/>
            <person name="Fountain-Jones N.M."/>
            <person name="Garbe J.R."/>
            <person name="Macchietto M.G."/>
            <person name="Kania S.A."/>
            <person name="Gerhold R.W."/>
            <person name="Richards J.E."/>
            <person name="Wolf T.M."/>
        </authorList>
    </citation>
    <scope>NUCLEOTIDE SEQUENCE</scope>
    <source>
        <strain evidence="1">MNPRO001-30</strain>
        <tissue evidence="1">Meninges</tissue>
    </source>
</reference>
<organism evidence="1 2">
    <name type="scientific">Parelaphostrongylus tenuis</name>
    <name type="common">Meningeal worm</name>
    <dbReference type="NCBI Taxonomy" id="148309"/>
    <lineage>
        <taxon>Eukaryota</taxon>
        <taxon>Metazoa</taxon>
        <taxon>Ecdysozoa</taxon>
        <taxon>Nematoda</taxon>
        <taxon>Chromadorea</taxon>
        <taxon>Rhabditida</taxon>
        <taxon>Rhabditina</taxon>
        <taxon>Rhabditomorpha</taxon>
        <taxon>Strongyloidea</taxon>
        <taxon>Metastrongylidae</taxon>
        <taxon>Parelaphostrongylus</taxon>
    </lineage>
</organism>
<name>A0AAD5MNU5_PARTN</name>
<evidence type="ECO:0000313" key="1">
    <source>
        <dbReference type="EMBL" id="KAJ1361832.1"/>
    </source>
</evidence>
<gene>
    <name evidence="1" type="ORF">KIN20_021185</name>
</gene>
<keyword evidence="2" id="KW-1185">Reference proteome</keyword>
<dbReference type="AlphaFoldDB" id="A0AAD5MNU5"/>
<dbReference type="Proteomes" id="UP001196413">
    <property type="component" value="Unassembled WGS sequence"/>
</dbReference>
<accession>A0AAD5MNU5</accession>
<comment type="caution">
    <text evidence="1">The sequence shown here is derived from an EMBL/GenBank/DDBJ whole genome shotgun (WGS) entry which is preliminary data.</text>
</comment>
<sequence length="52" mass="6390">MIVDRFRRRLWKDRSPSKSNEKDVCEERQCDMVHLDTNLLLTRMKKNDKLIQ</sequence>
<dbReference type="EMBL" id="JAHQIW010004277">
    <property type="protein sequence ID" value="KAJ1361832.1"/>
    <property type="molecule type" value="Genomic_DNA"/>
</dbReference>
<proteinExistence type="predicted"/>
<protein>
    <submittedName>
        <fullName evidence="1">Uncharacterized protein</fullName>
    </submittedName>
</protein>